<comment type="caution">
    <text evidence="2">The sequence shown here is derived from an EMBL/GenBank/DDBJ whole genome shotgun (WGS) entry which is preliminary data.</text>
</comment>
<organism evidence="2 3">
    <name type="scientific">Candidatus Kaiserbacteria bacterium RIFCSPHIGHO2_02_FULL_56_30</name>
    <dbReference type="NCBI Taxonomy" id="1798499"/>
    <lineage>
        <taxon>Bacteria</taxon>
        <taxon>Candidatus Kaiseribacteriota</taxon>
    </lineage>
</organism>
<dbReference type="EMBL" id="MFLM01000004">
    <property type="protein sequence ID" value="OGG68752.1"/>
    <property type="molecule type" value="Genomic_DNA"/>
</dbReference>
<feature type="transmembrane region" description="Helical" evidence="1">
    <location>
        <begin position="20"/>
        <end position="44"/>
    </location>
</feature>
<dbReference type="AlphaFoldDB" id="A0A1F6E6D6"/>
<feature type="transmembrane region" description="Helical" evidence="1">
    <location>
        <begin position="56"/>
        <end position="78"/>
    </location>
</feature>
<keyword evidence="1" id="KW-1133">Transmembrane helix</keyword>
<sequence>MPLTAVRNPLDALADLGLTLPAGGLLTAVLIAVFAVWLIYTLVISYHWLRYSHSSLITSPAIFVHLVVSVAIMSYALTGSPVPTFIAP</sequence>
<evidence type="ECO:0000313" key="2">
    <source>
        <dbReference type="EMBL" id="OGG68752.1"/>
    </source>
</evidence>
<dbReference type="Proteomes" id="UP000177107">
    <property type="component" value="Unassembled WGS sequence"/>
</dbReference>
<reference evidence="2 3" key="1">
    <citation type="journal article" date="2016" name="Nat. Commun.">
        <title>Thousands of microbial genomes shed light on interconnected biogeochemical processes in an aquifer system.</title>
        <authorList>
            <person name="Anantharaman K."/>
            <person name="Brown C.T."/>
            <person name="Hug L.A."/>
            <person name="Sharon I."/>
            <person name="Castelle C.J."/>
            <person name="Probst A.J."/>
            <person name="Thomas B.C."/>
            <person name="Singh A."/>
            <person name="Wilkins M.J."/>
            <person name="Karaoz U."/>
            <person name="Brodie E.L."/>
            <person name="Williams K.H."/>
            <person name="Hubbard S.S."/>
            <person name="Banfield J.F."/>
        </authorList>
    </citation>
    <scope>NUCLEOTIDE SEQUENCE [LARGE SCALE GENOMIC DNA]</scope>
</reference>
<proteinExistence type="predicted"/>
<keyword evidence="1" id="KW-0812">Transmembrane</keyword>
<name>A0A1F6E6D6_9BACT</name>
<accession>A0A1F6E6D6</accession>
<keyword evidence="1" id="KW-0472">Membrane</keyword>
<evidence type="ECO:0000313" key="3">
    <source>
        <dbReference type="Proteomes" id="UP000177107"/>
    </source>
</evidence>
<gene>
    <name evidence="2" type="ORF">A3C95_01325</name>
</gene>
<evidence type="ECO:0000256" key="1">
    <source>
        <dbReference type="SAM" id="Phobius"/>
    </source>
</evidence>
<dbReference type="STRING" id="1798499.A3C95_01325"/>
<protein>
    <submittedName>
        <fullName evidence="2">Uncharacterized protein</fullName>
    </submittedName>
</protein>